<organism evidence="7 8">
    <name type="scientific">Pigmentiphaga kullae</name>
    <dbReference type="NCBI Taxonomy" id="151784"/>
    <lineage>
        <taxon>Bacteria</taxon>
        <taxon>Pseudomonadati</taxon>
        <taxon>Pseudomonadota</taxon>
        <taxon>Betaproteobacteria</taxon>
        <taxon>Burkholderiales</taxon>
        <taxon>Alcaligenaceae</taxon>
        <taxon>Pigmentiphaga</taxon>
    </lineage>
</organism>
<comment type="caution">
    <text evidence="7">The sequence shown here is derived from an EMBL/GenBank/DDBJ whole genome shotgun (WGS) entry which is preliminary data.</text>
</comment>
<dbReference type="InterPro" id="IPR049453">
    <property type="entry name" value="Memb_transporter_dom"/>
</dbReference>
<feature type="transmembrane region" description="Helical" evidence="5">
    <location>
        <begin position="274"/>
        <end position="300"/>
    </location>
</feature>
<keyword evidence="2 5" id="KW-0812">Transmembrane</keyword>
<gene>
    <name evidence="7" type="ORF">EV675_0109</name>
</gene>
<feature type="transmembrane region" description="Helical" evidence="5">
    <location>
        <begin position="218"/>
        <end position="238"/>
    </location>
</feature>
<feature type="transmembrane region" description="Helical" evidence="5">
    <location>
        <begin position="343"/>
        <end position="363"/>
    </location>
</feature>
<dbReference type="RefSeq" id="WP_130355499.1">
    <property type="nucleotide sequence ID" value="NZ_SGXC01000001.1"/>
</dbReference>
<dbReference type="SUPFAM" id="SSF103473">
    <property type="entry name" value="MFS general substrate transporter"/>
    <property type="match status" value="1"/>
</dbReference>
<evidence type="ECO:0000259" key="6">
    <source>
        <dbReference type="Pfam" id="PF13515"/>
    </source>
</evidence>
<dbReference type="GO" id="GO:0016020">
    <property type="term" value="C:membrane"/>
    <property type="evidence" value="ECO:0007669"/>
    <property type="project" value="UniProtKB-SubCell"/>
</dbReference>
<feature type="transmembrane region" description="Helical" evidence="5">
    <location>
        <begin position="75"/>
        <end position="92"/>
    </location>
</feature>
<protein>
    <submittedName>
        <fullName evidence="7">Fusaric acid resistance family protein</fullName>
    </submittedName>
</protein>
<evidence type="ECO:0000313" key="8">
    <source>
        <dbReference type="Proteomes" id="UP000292445"/>
    </source>
</evidence>
<accession>A0A4V2F3H3</accession>
<name>A0A4V2F3H3_9BURK</name>
<feature type="transmembrane region" description="Helical" evidence="5">
    <location>
        <begin position="172"/>
        <end position="192"/>
    </location>
</feature>
<feature type="transmembrane region" description="Helical" evidence="5">
    <location>
        <begin position="312"/>
        <end position="331"/>
    </location>
</feature>
<comment type="subcellular location">
    <subcellularLocation>
        <location evidence="1">Membrane</location>
        <topology evidence="1">Multi-pass membrane protein</topology>
    </subcellularLocation>
</comment>
<keyword evidence="3 5" id="KW-1133">Transmembrane helix</keyword>
<dbReference type="Pfam" id="PF13515">
    <property type="entry name" value="FUSC_2"/>
    <property type="match status" value="1"/>
</dbReference>
<reference evidence="7 8" key="1">
    <citation type="submission" date="2019-02" db="EMBL/GenBank/DDBJ databases">
        <title>Genomic Encyclopedia of Type Strains, Phase IV (KMG-IV): sequencing the most valuable type-strain genomes for metagenomic binning, comparative biology and taxonomic classification.</title>
        <authorList>
            <person name="Goeker M."/>
        </authorList>
    </citation>
    <scope>NUCLEOTIDE SEQUENCE [LARGE SCALE GENOMIC DNA]</scope>
    <source>
        <strain evidence="7 8">K24</strain>
    </source>
</reference>
<sequence>MIDEDDRRPPAPARPRGTTRATAARYLLTPAQLEESLAMTAPPSVRNAVVAGLQATLAVVAALACFHYSPWPQLVGFGALGALASLFGRYASRARRRRMVFLSAFLLVAATFVTSVAAHAGASPTMMVLVLALVAGASTVAVSSWSLGGPGAVIIVFAAGAALGGAGSWEAVFAHAAATAAGGALAWIVCVLTDRLRHEEPATGAFPSDPPRPMRHRLIAAGRIAVGAAVAALVAHAAGWQHPSWAAIGATAVMQGGHLHITMSRALQRMAGTVAGACLVGAILAQSPSFWVVVGLIAVFQFVTEIIIGYNYALGQITVTPMALLMTHLAAPAMAGNMALERVFDTIVGAAAGIVLAVLFSSLDDRAYLARHRGAAARG</sequence>
<keyword evidence="4 5" id="KW-0472">Membrane</keyword>
<dbReference type="EMBL" id="SGXC01000001">
    <property type="protein sequence ID" value="RZS84107.1"/>
    <property type="molecule type" value="Genomic_DNA"/>
</dbReference>
<feature type="transmembrane region" description="Helical" evidence="5">
    <location>
        <begin position="48"/>
        <end position="69"/>
    </location>
</feature>
<dbReference type="InterPro" id="IPR036259">
    <property type="entry name" value="MFS_trans_sf"/>
</dbReference>
<evidence type="ECO:0000313" key="7">
    <source>
        <dbReference type="EMBL" id="RZS84107.1"/>
    </source>
</evidence>
<feature type="domain" description="Integral membrane bound transporter" evidence="6">
    <location>
        <begin position="230"/>
        <end position="355"/>
    </location>
</feature>
<evidence type="ECO:0000256" key="5">
    <source>
        <dbReference type="SAM" id="Phobius"/>
    </source>
</evidence>
<proteinExistence type="predicted"/>
<evidence type="ECO:0000256" key="3">
    <source>
        <dbReference type="ARBA" id="ARBA00022989"/>
    </source>
</evidence>
<feature type="transmembrane region" description="Helical" evidence="5">
    <location>
        <begin position="99"/>
        <end position="118"/>
    </location>
</feature>
<feature type="transmembrane region" description="Helical" evidence="5">
    <location>
        <begin position="124"/>
        <end position="142"/>
    </location>
</feature>
<evidence type="ECO:0000256" key="2">
    <source>
        <dbReference type="ARBA" id="ARBA00022692"/>
    </source>
</evidence>
<dbReference type="OrthoDB" id="581879at2"/>
<feature type="transmembrane region" description="Helical" evidence="5">
    <location>
        <begin position="149"/>
        <end position="166"/>
    </location>
</feature>
<evidence type="ECO:0000256" key="4">
    <source>
        <dbReference type="ARBA" id="ARBA00023136"/>
    </source>
</evidence>
<dbReference type="Proteomes" id="UP000292445">
    <property type="component" value="Unassembled WGS sequence"/>
</dbReference>
<evidence type="ECO:0000256" key="1">
    <source>
        <dbReference type="ARBA" id="ARBA00004141"/>
    </source>
</evidence>
<dbReference type="AlphaFoldDB" id="A0A4V2F3H3"/>
<keyword evidence="8" id="KW-1185">Reference proteome</keyword>